<keyword evidence="1" id="KW-0560">Oxidoreductase</keyword>
<evidence type="ECO:0000313" key="4">
    <source>
        <dbReference type="Proteomes" id="UP000699975"/>
    </source>
</evidence>
<dbReference type="EMBL" id="JAGSPB010000001">
    <property type="protein sequence ID" value="MBV7265173.1"/>
    <property type="molecule type" value="Genomic_DNA"/>
</dbReference>
<dbReference type="RefSeq" id="WP_218315664.1">
    <property type="nucleotide sequence ID" value="NZ_JAGSPB010000001.1"/>
</dbReference>
<dbReference type="SMART" id="SM00903">
    <property type="entry name" value="Flavin_Reduct"/>
    <property type="match status" value="1"/>
</dbReference>
<evidence type="ECO:0000256" key="1">
    <source>
        <dbReference type="ARBA" id="ARBA00023002"/>
    </source>
</evidence>
<evidence type="ECO:0000313" key="3">
    <source>
        <dbReference type="EMBL" id="MBV7265173.1"/>
    </source>
</evidence>
<protein>
    <submittedName>
        <fullName evidence="3">Flavin reductase family protein</fullName>
    </submittedName>
</protein>
<dbReference type="InterPro" id="IPR002563">
    <property type="entry name" value="Flavin_Rdtase-like_dom"/>
</dbReference>
<dbReference type="InterPro" id="IPR050268">
    <property type="entry name" value="NADH-dep_flavin_reductase"/>
</dbReference>
<dbReference type="Pfam" id="PF01613">
    <property type="entry name" value="Flavin_Reduct"/>
    <property type="match status" value="1"/>
</dbReference>
<comment type="caution">
    <text evidence="3">The sequence shown here is derived from an EMBL/GenBank/DDBJ whole genome shotgun (WGS) entry which is preliminary data.</text>
</comment>
<proteinExistence type="predicted"/>
<gene>
    <name evidence="3" type="ORF">KCG45_03215</name>
</gene>
<keyword evidence="4" id="KW-1185">Reference proteome</keyword>
<dbReference type="Proteomes" id="UP000699975">
    <property type="component" value="Unassembled WGS sequence"/>
</dbReference>
<reference evidence="3 4" key="1">
    <citation type="submission" date="2021-04" db="EMBL/GenBank/DDBJ databases">
        <authorList>
            <person name="Pira H."/>
            <person name="Risdian C."/>
            <person name="Wink J."/>
        </authorList>
    </citation>
    <scope>NUCLEOTIDE SEQUENCE [LARGE SCALE GENOMIC DNA]</scope>
    <source>
        <strain evidence="3 4">WH131</strain>
    </source>
</reference>
<organism evidence="3 4">
    <name type="scientific">Erythrobacter ani</name>
    <dbReference type="NCBI Taxonomy" id="2827235"/>
    <lineage>
        <taxon>Bacteria</taxon>
        <taxon>Pseudomonadati</taxon>
        <taxon>Pseudomonadota</taxon>
        <taxon>Alphaproteobacteria</taxon>
        <taxon>Sphingomonadales</taxon>
        <taxon>Erythrobacteraceae</taxon>
        <taxon>Erythrobacter/Porphyrobacter group</taxon>
        <taxon>Erythrobacter</taxon>
    </lineage>
</organism>
<evidence type="ECO:0000259" key="2">
    <source>
        <dbReference type="SMART" id="SM00903"/>
    </source>
</evidence>
<sequence>MSEILPADPVGETEFRKLMGLFATGVCVVSFGENDGSEHPPISGMTINSLVSVSLEPMLVSWSLQNASSQFADYAGAEEFAFSILCEGQQVIARRYAARGDSALNHGDFEWTGRGIPVLRGALATIECRRWKTYPAGDHTIVLGEVQAMNASFADRHARALGFFNGRFCSIGN</sequence>
<dbReference type="PANTHER" id="PTHR30466">
    <property type="entry name" value="FLAVIN REDUCTASE"/>
    <property type="match status" value="1"/>
</dbReference>
<accession>A0ABS6SJJ2</accession>
<dbReference type="PANTHER" id="PTHR30466:SF1">
    <property type="entry name" value="FMN REDUCTASE (NADH) RUTF"/>
    <property type="match status" value="1"/>
</dbReference>
<feature type="domain" description="Flavin reductase like" evidence="2">
    <location>
        <begin position="19"/>
        <end position="170"/>
    </location>
</feature>
<name>A0ABS6SJJ2_9SPHN</name>